<sequence length="823" mass="92352">MTSTRVQSPALDNDEYTVGWITALALEAAAAEAMLDVEHEEPQWQHENDHNNYTLGSIKKHNVVIASLPETYGPTAAATAVSQMLSTFKSIRIGLMVGIGGGIPNLESGHDVRLGDIVVSRPEGTFGGVKQYNFGKTTAGGIFQPQGFLNSPPRVLLNAVNKLKRTHLRQPSDVPNILKEMEKINPLMVKPRQGGPSYLYQGSENDRLFQPSYKHKEGAKTCEECEKEQEVKRLPRNDQDPFIHYGTIASGNQVIKDAETRDRLGEECLCFEMEAAGLMNDFPCLVIRGICDYADSHKNKRWQNYAAATAAAYAKELLQVTPVHGLKELPKAAGLMTKLTGEFKGILVPNAILAQHNQKLLNWFSPLEPSERHYGIRSSRLPKSGMWILQHNSFLKWLSDSPASPALCCSGDPGAGKTFIASLVVDTLKESNATKTGIGLAYVYCDYRDQIQQTTKNIIGAIIKQLLRKLPTTPEEISAIWQKHQNEKVPLELTAVNEALRITCRSFNRAYVCLDALDECQSFRELLTFLQQGPSSIRLFITGRNHVQPFVRKMFEHAQTIRIEAKDSDIRMLIQKYINEDRDKEPDIMDETLEQDIIKKISALSKGIFLLPVLHIRTVLDERNVRDRGEALNTLPPNLEEAFGITMERIQRQPQAWVEQATKILTWINLAERPLSINELLEAYAVRENDHDLNIRGFPSRGMFLDCCLGLAIIEKETLTVRLVHFSLQEYFKTKGQILGRPIQDGHNAIARACLTYLMFRSVTTNISPQALIDSGRNKAENQTPSHALLDYAACQWGHHVQKSGCPQDPTIDAILKYLHMDL</sequence>
<dbReference type="EMBL" id="KV748288">
    <property type="protein sequence ID" value="OCK86704.1"/>
    <property type="molecule type" value="Genomic_DNA"/>
</dbReference>
<evidence type="ECO:0000313" key="1">
    <source>
        <dbReference type="EMBL" id="OCK86704.1"/>
    </source>
</evidence>
<feature type="non-terminal residue" evidence="1">
    <location>
        <position position="823"/>
    </location>
</feature>
<accession>A0ACC8EKB5</accession>
<organism evidence="1 2">
    <name type="scientific">Cenococcum geophilum 1.58</name>
    <dbReference type="NCBI Taxonomy" id="794803"/>
    <lineage>
        <taxon>Eukaryota</taxon>
        <taxon>Fungi</taxon>
        <taxon>Dikarya</taxon>
        <taxon>Ascomycota</taxon>
        <taxon>Pezizomycotina</taxon>
        <taxon>Dothideomycetes</taxon>
        <taxon>Pleosporomycetidae</taxon>
        <taxon>Gloniales</taxon>
        <taxon>Gloniaceae</taxon>
        <taxon>Cenococcum</taxon>
    </lineage>
</organism>
<keyword evidence="2" id="KW-1185">Reference proteome</keyword>
<reference evidence="1 2" key="1">
    <citation type="journal article" date="2016" name="Nat. Commun.">
        <title>Ectomycorrhizal ecology is imprinted in the genome of the dominant symbiotic fungus Cenococcum geophilum.</title>
        <authorList>
            <consortium name="DOE Joint Genome Institute"/>
            <person name="Peter M."/>
            <person name="Kohler A."/>
            <person name="Ohm R.A."/>
            <person name="Kuo A."/>
            <person name="Krutzmann J."/>
            <person name="Morin E."/>
            <person name="Arend M."/>
            <person name="Barry K.W."/>
            <person name="Binder M."/>
            <person name="Choi C."/>
            <person name="Clum A."/>
            <person name="Copeland A."/>
            <person name="Grisel N."/>
            <person name="Haridas S."/>
            <person name="Kipfer T."/>
            <person name="LaButti K."/>
            <person name="Lindquist E."/>
            <person name="Lipzen A."/>
            <person name="Maire R."/>
            <person name="Meier B."/>
            <person name="Mihaltcheva S."/>
            <person name="Molinier V."/>
            <person name="Murat C."/>
            <person name="Poggeler S."/>
            <person name="Quandt C.A."/>
            <person name="Sperisen C."/>
            <person name="Tritt A."/>
            <person name="Tisserant E."/>
            <person name="Crous P.W."/>
            <person name="Henrissat B."/>
            <person name="Nehls U."/>
            <person name="Egli S."/>
            <person name="Spatafora J.W."/>
            <person name="Grigoriev I.V."/>
            <person name="Martin F.M."/>
        </authorList>
    </citation>
    <scope>NUCLEOTIDE SEQUENCE [LARGE SCALE GENOMIC DNA]</scope>
    <source>
        <strain evidence="1 2">1.58</strain>
    </source>
</reference>
<dbReference type="Proteomes" id="UP000250078">
    <property type="component" value="Unassembled WGS sequence"/>
</dbReference>
<gene>
    <name evidence="1" type="ORF">K441DRAFT_598082</name>
</gene>
<proteinExistence type="predicted"/>
<name>A0ACC8EKB5_9PEZI</name>
<protein>
    <submittedName>
        <fullName evidence="1">Purine and uridine phosphorylase</fullName>
    </submittedName>
</protein>
<evidence type="ECO:0000313" key="2">
    <source>
        <dbReference type="Proteomes" id="UP000250078"/>
    </source>
</evidence>